<name>A0A059F4Y3_9MICR</name>
<feature type="compositionally biased region" description="Low complexity" evidence="1">
    <location>
        <begin position="168"/>
        <end position="179"/>
    </location>
</feature>
<proteinExistence type="predicted"/>
<dbReference type="HOGENOM" id="CLU_517739_0_0_1"/>
<evidence type="ECO:0000256" key="1">
    <source>
        <dbReference type="SAM" id="MobiDB-lite"/>
    </source>
</evidence>
<protein>
    <submittedName>
        <fullName evidence="2">Uncharacterized protein</fullName>
    </submittedName>
</protein>
<keyword evidence="3" id="KW-1185">Reference proteome</keyword>
<dbReference type="AlphaFoldDB" id="A0A059F4Y3"/>
<reference evidence="2 3" key="2">
    <citation type="submission" date="2014-03" db="EMBL/GenBank/DDBJ databases">
        <title>The Genome Sequence of Anncaliia algerae insect isolate PRA339.</title>
        <authorList>
            <consortium name="The Broad Institute Genome Sequencing Platform"/>
            <consortium name="The Broad Institute Genome Sequencing Center for Infectious Disease"/>
            <person name="Cuomo C."/>
            <person name="Becnel J."/>
            <person name="Sanscrainte N."/>
            <person name="Walker B."/>
            <person name="Young S.K."/>
            <person name="Zeng Q."/>
            <person name="Gargeya S."/>
            <person name="Fitzgerald M."/>
            <person name="Haas B."/>
            <person name="Abouelleil A."/>
            <person name="Alvarado L."/>
            <person name="Arachchi H.M."/>
            <person name="Berlin A.M."/>
            <person name="Chapman S.B."/>
            <person name="Dewar J."/>
            <person name="Goldberg J."/>
            <person name="Griggs A."/>
            <person name="Gujja S."/>
            <person name="Hansen M."/>
            <person name="Howarth C."/>
            <person name="Imamovic A."/>
            <person name="Larimer J."/>
            <person name="McCowan C."/>
            <person name="Murphy C."/>
            <person name="Neiman D."/>
            <person name="Pearson M."/>
            <person name="Priest M."/>
            <person name="Roberts A."/>
            <person name="Saif S."/>
            <person name="Shea T."/>
            <person name="Sisk P."/>
            <person name="Sykes S."/>
            <person name="Wortman J."/>
            <person name="Nusbaum C."/>
            <person name="Birren B."/>
        </authorList>
    </citation>
    <scope>NUCLEOTIDE SEQUENCE [LARGE SCALE GENOMIC DNA]</scope>
    <source>
        <strain evidence="2 3">PRA339</strain>
    </source>
</reference>
<feature type="region of interest" description="Disordered" evidence="1">
    <location>
        <begin position="160"/>
        <end position="185"/>
    </location>
</feature>
<accession>A0A059F4Y3</accession>
<reference evidence="3" key="1">
    <citation type="submission" date="2013-02" db="EMBL/GenBank/DDBJ databases">
        <authorList>
            <consortium name="The Broad Institute Genome Sequencing Platform"/>
            <person name="Cuomo C."/>
            <person name="Becnel J."/>
            <person name="Sanscrainte N."/>
            <person name="Walker B."/>
            <person name="Young S.K."/>
            <person name="Zeng Q."/>
            <person name="Gargeya S."/>
            <person name="Fitzgerald M."/>
            <person name="Haas B."/>
            <person name="Abouelleil A."/>
            <person name="Alvarado L."/>
            <person name="Arachchi H.M."/>
            <person name="Berlin A.M."/>
            <person name="Chapman S.B."/>
            <person name="Dewar J."/>
            <person name="Goldberg J."/>
            <person name="Griggs A."/>
            <person name="Gujja S."/>
            <person name="Hansen M."/>
            <person name="Howarth C."/>
            <person name="Imamovic A."/>
            <person name="Larimer J."/>
            <person name="McCowan C."/>
            <person name="Murphy C."/>
            <person name="Neiman D."/>
            <person name="Pearson M."/>
            <person name="Priest M."/>
            <person name="Roberts A."/>
            <person name="Saif S."/>
            <person name="Shea T."/>
            <person name="Sisk P."/>
            <person name="Sykes S."/>
            <person name="Wortman J."/>
            <person name="Nusbaum C."/>
            <person name="Birren B."/>
        </authorList>
    </citation>
    <scope>NUCLEOTIDE SEQUENCE [LARGE SCALE GENOMIC DNA]</scope>
    <source>
        <strain evidence="3">PRA339</strain>
    </source>
</reference>
<organism evidence="2 3">
    <name type="scientific">Anncaliia algerae PRA339</name>
    <dbReference type="NCBI Taxonomy" id="1288291"/>
    <lineage>
        <taxon>Eukaryota</taxon>
        <taxon>Fungi</taxon>
        <taxon>Fungi incertae sedis</taxon>
        <taxon>Microsporidia</taxon>
        <taxon>Tubulinosematoidea</taxon>
        <taxon>Tubulinosematidae</taxon>
        <taxon>Anncaliia</taxon>
    </lineage>
</organism>
<dbReference type="EMBL" id="KK365130">
    <property type="protein sequence ID" value="KCZ82353.1"/>
    <property type="molecule type" value="Genomic_DNA"/>
</dbReference>
<dbReference type="VEuPathDB" id="MicrosporidiaDB:H312_00011"/>
<dbReference type="Proteomes" id="UP000030655">
    <property type="component" value="Unassembled WGS sequence"/>
</dbReference>
<evidence type="ECO:0000313" key="3">
    <source>
        <dbReference type="Proteomes" id="UP000030655"/>
    </source>
</evidence>
<evidence type="ECO:0000313" key="2">
    <source>
        <dbReference type="EMBL" id="KCZ82353.1"/>
    </source>
</evidence>
<sequence length="526" mass="62663">MYRINIILMQLTFLLKQNNLTDLNQTLEPEANLSSQLCLNSKRKYSPEAIESNSLEEGSLESLPKRSKVFQIELATENAFVEAKEKRKEFLEQKVFQVNISEELNSRICEKKVFLHDHVRNILYSLERVEFDHISLDKLGEMQNIQDISLNGAKSICPNFSQERSTPNKLNLETSTTNENTEDEPLEVKNTPDNTYLFPYRIEKQQEDLHRIKYSTCIFSKYYQLFYNMQNDYSIKLLYLVNIFSDKFKVATNNCNYISLQQTEAFSEFYKILSCNYKIELINDVNKIELKDLFEEFQNFEKFLNGKYKFERIEPKYNKCFIHYNSYVHIKDKFSNKSHQNIIQYHIDIFESYNYKLLVAVLPSLQIILKMKHFPKTKRFSVAVIKYLQVILCKFEVFRHEYFCKKNITKESLKVLYSDENFNETIAIISKILSKVIYAFYGMKNSKIILILRILDFFYFVRAKFNYIFQAFISDKFFEKADCFEKEIFTFNIDESGNLITFDFTEKFVSTSLYKRLIKIILEDNV</sequence>
<gene>
    <name evidence="2" type="ORF">H312_00011</name>
</gene>